<dbReference type="GO" id="GO:0030148">
    <property type="term" value="P:sphingolipid biosynthetic process"/>
    <property type="evidence" value="ECO:0007669"/>
    <property type="project" value="TreeGrafter"/>
</dbReference>
<dbReference type="GO" id="GO:0009922">
    <property type="term" value="F:fatty acid elongase activity"/>
    <property type="evidence" value="ECO:0007669"/>
    <property type="project" value="UniProtKB-EC"/>
</dbReference>
<dbReference type="EC" id="2.3.1.199" evidence="10"/>
<keyword evidence="6 10" id="KW-1133">Transmembrane helix</keyword>
<evidence type="ECO:0000256" key="10">
    <source>
        <dbReference type="RuleBase" id="RU361115"/>
    </source>
</evidence>
<comment type="catalytic activity">
    <reaction evidence="10">
        <text>a very-long-chain acyl-CoA + malonyl-CoA + H(+) = a very-long-chain 3-oxoacyl-CoA + CO2 + CoA</text>
        <dbReference type="Rhea" id="RHEA:32727"/>
        <dbReference type="ChEBI" id="CHEBI:15378"/>
        <dbReference type="ChEBI" id="CHEBI:16526"/>
        <dbReference type="ChEBI" id="CHEBI:57287"/>
        <dbReference type="ChEBI" id="CHEBI:57384"/>
        <dbReference type="ChEBI" id="CHEBI:90725"/>
        <dbReference type="ChEBI" id="CHEBI:90736"/>
        <dbReference type="EC" id="2.3.1.199"/>
    </reaction>
</comment>
<feature type="transmembrane region" description="Helical" evidence="10">
    <location>
        <begin position="196"/>
        <end position="220"/>
    </location>
</feature>
<sequence length="295" mass="34943">MSNINNCTTSTATGADHHFWHTLHNHEFIQAVNYYFNDYWTDECDPRTRHYWLAVGGPQRLLIVMSLWLLFVTKVGPQLMANRKPFDLRSLMFAYNVFMVVSNAYFFVLSIRWLDYGRRLFEFEFPSREDTSPQTLGQIDETVLYAYTKFVDLLDTIFFVLRKKHSHLTFLHLYHHFMVPVLGWAAIKLGPTCQPIAVFAILNTLVHTIMYSYYALSAFGPSVRRFLWWKRYITLLQITQFCIFVTYGAFSAFLTSGWPRGLYWIGWIQNPLFLLLFLNFYRQSYRKSTKTTKVL</sequence>
<evidence type="ECO:0000256" key="9">
    <source>
        <dbReference type="ARBA" id="ARBA00023160"/>
    </source>
</evidence>
<dbReference type="EMBL" id="CAJPVJ010007264">
    <property type="protein sequence ID" value="CAG2171108.1"/>
    <property type="molecule type" value="Genomic_DNA"/>
</dbReference>
<dbReference type="GO" id="GO:0005789">
    <property type="term" value="C:endoplasmic reticulum membrane"/>
    <property type="evidence" value="ECO:0007669"/>
    <property type="project" value="TreeGrafter"/>
</dbReference>
<keyword evidence="4 10" id="KW-0812">Transmembrane</keyword>
<comment type="subcellular location">
    <subcellularLocation>
        <location evidence="1">Membrane</location>
        <topology evidence="1">Multi-pass membrane protein</topology>
    </subcellularLocation>
</comment>
<proteinExistence type="inferred from homology"/>
<evidence type="ECO:0000256" key="3">
    <source>
        <dbReference type="ARBA" id="ARBA00022679"/>
    </source>
</evidence>
<dbReference type="GO" id="GO:0019367">
    <property type="term" value="P:fatty acid elongation, saturated fatty acid"/>
    <property type="evidence" value="ECO:0007669"/>
    <property type="project" value="TreeGrafter"/>
</dbReference>
<reference evidence="11" key="1">
    <citation type="submission" date="2020-11" db="EMBL/GenBank/DDBJ databases">
        <authorList>
            <person name="Tran Van P."/>
        </authorList>
    </citation>
    <scope>NUCLEOTIDE SEQUENCE</scope>
</reference>
<feature type="transmembrane region" description="Helical" evidence="10">
    <location>
        <begin position="93"/>
        <end position="114"/>
    </location>
</feature>
<evidence type="ECO:0000256" key="4">
    <source>
        <dbReference type="ARBA" id="ARBA00022692"/>
    </source>
</evidence>
<evidence type="ECO:0000256" key="5">
    <source>
        <dbReference type="ARBA" id="ARBA00022832"/>
    </source>
</evidence>
<keyword evidence="12" id="KW-1185">Reference proteome</keyword>
<accession>A0A7R9QPQ7</accession>
<keyword evidence="7 10" id="KW-0443">Lipid metabolism</keyword>
<evidence type="ECO:0000256" key="1">
    <source>
        <dbReference type="ARBA" id="ARBA00004141"/>
    </source>
</evidence>
<keyword evidence="2 10" id="KW-0444">Lipid biosynthesis</keyword>
<dbReference type="OrthoDB" id="434092at2759"/>
<name>A0A7R9QPQ7_9ACAR</name>
<dbReference type="PANTHER" id="PTHR11157">
    <property type="entry name" value="FATTY ACID ACYL TRANSFERASE-RELATED"/>
    <property type="match status" value="1"/>
</dbReference>
<dbReference type="GO" id="GO:0034625">
    <property type="term" value="P:fatty acid elongation, monounsaturated fatty acid"/>
    <property type="evidence" value="ECO:0007669"/>
    <property type="project" value="TreeGrafter"/>
</dbReference>
<evidence type="ECO:0000256" key="7">
    <source>
        <dbReference type="ARBA" id="ARBA00023098"/>
    </source>
</evidence>
<dbReference type="InterPro" id="IPR002076">
    <property type="entry name" value="ELO_fam"/>
</dbReference>
<feature type="transmembrane region" description="Helical" evidence="10">
    <location>
        <begin position="173"/>
        <end position="190"/>
    </location>
</feature>
<dbReference type="PANTHER" id="PTHR11157:SF69">
    <property type="entry name" value="ELONGATION OF VERY LONG CHAIN FATTY ACIDS PROTEIN 7"/>
    <property type="match status" value="1"/>
</dbReference>
<feature type="transmembrane region" description="Helical" evidence="10">
    <location>
        <begin position="232"/>
        <end position="255"/>
    </location>
</feature>
<protein>
    <recommendedName>
        <fullName evidence="10">Elongation of very long chain fatty acids protein</fullName>
        <ecNumber evidence="10">2.3.1.199</ecNumber>
    </recommendedName>
    <alternativeName>
        <fullName evidence="10">Very-long-chain 3-oxoacyl-CoA synthase</fullName>
    </alternativeName>
</protein>
<dbReference type="GO" id="GO:0042761">
    <property type="term" value="P:very long-chain fatty acid biosynthetic process"/>
    <property type="evidence" value="ECO:0007669"/>
    <property type="project" value="TreeGrafter"/>
</dbReference>
<evidence type="ECO:0000256" key="8">
    <source>
        <dbReference type="ARBA" id="ARBA00023136"/>
    </source>
</evidence>
<evidence type="ECO:0000256" key="6">
    <source>
        <dbReference type="ARBA" id="ARBA00022989"/>
    </source>
</evidence>
<dbReference type="GO" id="GO:0034626">
    <property type="term" value="P:fatty acid elongation, polyunsaturated fatty acid"/>
    <property type="evidence" value="ECO:0007669"/>
    <property type="project" value="TreeGrafter"/>
</dbReference>
<organism evidence="11">
    <name type="scientific">Oppiella nova</name>
    <dbReference type="NCBI Taxonomy" id="334625"/>
    <lineage>
        <taxon>Eukaryota</taxon>
        <taxon>Metazoa</taxon>
        <taxon>Ecdysozoa</taxon>
        <taxon>Arthropoda</taxon>
        <taxon>Chelicerata</taxon>
        <taxon>Arachnida</taxon>
        <taxon>Acari</taxon>
        <taxon>Acariformes</taxon>
        <taxon>Sarcoptiformes</taxon>
        <taxon>Oribatida</taxon>
        <taxon>Brachypylina</taxon>
        <taxon>Oppioidea</taxon>
        <taxon>Oppiidae</taxon>
        <taxon>Oppiella</taxon>
    </lineage>
</organism>
<evidence type="ECO:0000256" key="2">
    <source>
        <dbReference type="ARBA" id="ARBA00022516"/>
    </source>
</evidence>
<feature type="transmembrane region" description="Helical" evidence="10">
    <location>
        <begin position="51"/>
        <end position="72"/>
    </location>
</feature>
<keyword evidence="5 10" id="KW-0276">Fatty acid metabolism</keyword>
<dbReference type="EMBL" id="OC922089">
    <property type="protein sequence ID" value="CAD7653921.1"/>
    <property type="molecule type" value="Genomic_DNA"/>
</dbReference>
<keyword evidence="3 10" id="KW-0808">Transferase</keyword>
<evidence type="ECO:0000313" key="11">
    <source>
        <dbReference type="EMBL" id="CAD7653921.1"/>
    </source>
</evidence>
<dbReference type="Pfam" id="PF01151">
    <property type="entry name" value="ELO"/>
    <property type="match status" value="1"/>
</dbReference>
<comment type="similarity">
    <text evidence="10">Belongs to the ELO family.</text>
</comment>
<gene>
    <name evidence="11" type="ORF">ONB1V03_LOCUS10572</name>
</gene>
<keyword evidence="9 10" id="KW-0275">Fatty acid biosynthesis</keyword>
<keyword evidence="8 10" id="KW-0472">Membrane</keyword>
<evidence type="ECO:0000313" key="12">
    <source>
        <dbReference type="Proteomes" id="UP000728032"/>
    </source>
</evidence>
<dbReference type="Proteomes" id="UP000728032">
    <property type="component" value="Unassembled WGS sequence"/>
</dbReference>
<feature type="transmembrane region" description="Helical" evidence="10">
    <location>
        <begin position="261"/>
        <end position="281"/>
    </location>
</feature>
<dbReference type="AlphaFoldDB" id="A0A7R9QPQ7"/>